<reference evidence="1 2" key="1">
    <citation type="submission" date="2014-04" db="EMBL/GenBank/DDBJ databases">
        <authorList>
            <consortium name="DOE Joint Genome Institute"/>
            <person name="Kuo A."/>
            <person name="Kohler A."/>
            <person name="Costa M.D."/>
            <person name="Nagy L.G."/>
            <person name="Floudas D."/>
            <person name="Copeland A."/>
            <person name="Barry K.W."/>
            <person name="Cichocki N."/>
            <person name="Veneault-Fourrey C."/>
            <person name="LaButti K."/>
            <person name="Lindquist E.A."/>
            <person name="Lipzen A."/>
            <person name="Lundell T."/>
            <person name="Morin E."/>
            <person name="Murat C."/>
            <person name="Sun H."/>
            <person name="Tunlid A."/>
            <person name="Henrissat B."/>
            <person name="Grigoriev I.V."/>
            <person name="Hibbett D.S."/>
            <person name="Martin F."/>
            <person name="Nordberg H.P."/>
            <person name="Cantor M.N."/>
            <person name="Hua S.X."/>
        </authorList>
    </citation>
    <scope>NUCLEOTIDE SEQUENCE [LARGE SCALE GENOMIC DNA]</scope>
    <source>
        <strain evidence="1 2">Marx 270</strain>
    </source>
</reference>
<evidence type="ECO:0000313" key="2">
    <source>
        <dbReference type="Proteomes" id="UP000054217"/>
    </source>
</evidence>
<dbReference type="OrthoDB" id="3183574at2759"/>
<dbReference type="AlphaFoldDB" id="A0A0C3NJK3"/>
<dbReference type="HOGENOM" id="CLU_068912_3_0_1"/>
<evidence type="ECO:0000313" key="1">
    <source>
        <dbReference type="EMBL" id="KIO01175.1"/>
    </source>
</evidence>
<keyword evidence="2" id="KW-1185">Reference proteome</keyword>
<dbReference type="InParanoid" id="A0A0C3NJK3"/>
<protein>
    <submittedName>
        <fullName evidence="1">Uncharacterized protein</fullName>
    </submittedName>
</protein>
<feature type="non-terminal residue" evidence="1">
    <location>
        <position position="143"/>
    </location>
</feature>
<dbReference type="Proteomes" id="UP000054217">
    <property type="component" value="Unassembled WGS sequence"/>
</dbReference>
<accession>A0A0C3NJK3</accession>
<reference evidence="2" key="2">
    <citation type="submission" date="2015-01" db="EMBL/GenBank/DDBJ databases">
        <title>Evolutionary Origins and Diversification of the Mycorrhizal Mutualists.</title>
        <authorList>
            <consortium name="DOE Joint Genome Institute"/>
            <consortium name="Mycorrhizal Genomics Consortium"/>
            <person name="Kohler A."/>
            <person name="Kuo A."/>
            <person name="Nagy L.G."/>
            <person name="Floudas D."/>
            <person name="Copeland A."/>
            <person name="Barry K.W."/>
            <person name="Cichocki N."/>
            <person name="Veneault-Fourrey C."/>
            <person name="LaButti K."/>
            <person name="Lindquist E.A."/>
            <person name="Lipzen A."/>
            <person name="Lundell T."/>
            <person name="Morin E."/>
            <person name="Murat C."/>
            <person name="Riley R."/>
            <person name="Ohm R."/>
            <person name="Sun H."/>
            <person name="Tunlid A."/>
            <person name="Henrissat B."/>
            <person name="Grigoriev I.V."/>
            <person name="Hibbett D.S."/>
            <person name="Martin F."/>
        </authorList>
    </citation>
    <scope>NUCLEOTIDE SEQUENCE [LARGE SCALE GENOMIC DNA]</scope>
    <source>
        <strain evidence="2">Marx 270</strain>
    </source>
</reference>
<feature type="non-terminal residue" evidence="1">
    <location>
        <position position="1"/>
    </location>
</feature>
<dbReference type="EMBL" id="KN831990">
    <property type="protein sequence ID" value="KIO01175.1"/>
    <property type="molecule type" value="Genomic_DNA"/>
</dbReference>
<organism evidence="1 2">
    <name type="scientific">Pisolithus tinctorius Marx 270</name>
    <dbReference type="NCBI Taxonomy" id="870435"/>
    <lineage>
        <taxon>Eukaryota</taxon>
        <taxon>Fungi</taxon>
        <taxon>Dikarya</taxon>
        <taxon>Basidiomycota</taxon>
        <taxon>Agaricomycotina</taxon>
        <taxon>Agaricomycetes</taxon>
        <taxon>Agaricomycetidae</taxon>
        <taxon>Boletales</taxon>
        <taxon>Sclerodermatineae</taxon>
        <taxon>Pisolithaceae</taxon>
        <taxon>Pisolithus</taxon>
    </lineage>
</organism>
<gene>
    <name evidence="1" type="ORF">M404DRAFT_116015</name>
</gene>
<name>A0A0C3NJK3_PISTI</name>
<sequence>VISGSFALHMVLPANSCAWTPSDIDIYMPLCQMCYLSMKLECEGYNIIHKSCIEASPYNMSAIHSILTFSNGTHHIDVIVSRTLTAISLLFQFCSTAVMNFISADSIFGTYPNLTFHHCTLINSLPIYNGSISFKTMAALQKY</sequence>
<proteinExistence type="predicted"/>
<dbReference type="STRING" id="870435.A0A0C3NJK3"/>